<sequence length="104" mass="11476">MPLGPTVSICWLLWMPQMGLSPAIRTNGIGPFGSYQWTGIKHRPSFSATPLSPPLRDSPALRKTWHEAFVLHTCNACTPRLMQVEGGLSLEMPSYVGSRLFVHG</sequence>
<evidence type="ECO:0000313" key="1">
    <source>
        <dbReference type="EMBL" id="KAE8387286.1"/>
    </source>
</evidence>
<dbReference type="AlphaFoldDB" id="A0A5N6G7H8"/>
<organism evidence="1">
    <name type="scientific">Petromyces alliaceus</name>
    <name type="common">Aspergillus alliaceus</name>
    <dbReference type="NCBI Taxonomy" id="209559"/>
    <lineage>
        <taxon>Eukaryota</taxon>
        <taxon>Fungi</taxon>
        <taxon>Dikarya</taxon>
        <taxon>Ascomycota</taxon>
        <taxon>Pezizomycotina</taxon>
        <taxon>Eurotiomycetes</taxon>
        <taxon>Eurotiomycetidae</taxon>
        <taxon>Eurotiales</taxon>
        <taxon>Aspergillaceae</taxon>
        <taxon>Aspergillus</taxon>
        <taxon>Aspergillus subgen. Circumdati</taxon>
    </lineage>
</organism>
<protein>
    <submittedName>
        <fullName evidence="1">Uncharacterized protein</fullName>
    </submittedName>
</protein>
<accession>A0A5N7BZM5</accession>
<name>A0A5N6G7H8_PETAA</name>
<gene>
    <name evidence="1" type="ORF">BDV23DRAFT_161392</name>
</gene>
<reference evidence="1" key="1">
    <citation type="submission" date="2019-04" db="EMBL/GenBank/DDBJ databases">
        <title>Friends and foes A comparative genomics studyof 23 Aspergillus species from section Flavi.</title>
        <authorList>
            <consortium name="DOE Joint Genome Institute"/>
            <person name="Kjaerbolling I."/>
            <person name="Vesth T."/>
            <person name="Frisvad J.C."/>
            <person name="Nybo J.L."/>
            <person name="Theobald S."/>
            <person name="Kildgaard S."/>
            <person name="Isbrandt T."/>
            <person name="Kuo A."/>
            <person name="Sato A."/>
            <person name="Lyhne E.K."/>
            <person name="Kogle M.E."/>
            <person name="Wiebenga A."/>
            <person name="Kun R.S."/>
            <person name="Lubbers R.J."/>
            <person name="Makela M.R."/>
            <person name="Barry K."/>
            <person name="Chovatia M."/>
            <person name="Clum A."/>
            <person name="Daum C."/>
            <person name="Haridas S."/>
            <person name="He G."/>
            <person name="LaButti K."/>
            <person name="Lipzen A."/>
            <person name="Mondo S."/>
            <person name="Riley R."/>
            <person name="Salamov A."/>
            <person name="Simmons B.A."/>
            <person name="Magnuson J.K."/>
            <person name="Henrissat B."/>
            <person name="Mortensen U.H."/>
            <person name="Larsen T.O."/>
            <person name="Devries R.P."/>
            <person name="Grigoriev I.V."/>
            <person name="Machida M."/>
            <person name="Baker S.E."/>
            <person name="Andersen M.R."/>
        </authorList>
    </citation>
    <scope>NUCLEOTIDE SEQUENCE [LARGE SCALE GENOMIC DNA]</scope>
    <source>
        <strain evidence="1">IBT 14317</strain>
    </source>
</reference>
<dbReference type="EMBL" id="ML735295">
    <property type="protein sequence ID" value="KAE8387286.1"/>
    <property type="molecule type" value="Genomic_DNA"/>
</dbReference>
<accession>A0A5N6G7H8</accession>
<dbReference type="Proteomes" id="UP000326877">
    <property type="component" value="Unassembled WGS sequence"/>
</dbReference>
<proteinExistence type="predicted"/>